<sequence length="172" mass="18750">MWFYAPEKGYSPELTVETDSGGPDMAFERPCGEQIVWRRVTALPDLDRLRNAICGLLFDCPAEMVVSVLLFVDDVCSAPDADGKFPIEVCLVRGADPDYLRIDVAGPELMPPTRPSFMDGGGPQGSAGWGLTYREQGMTAWAYLTLPSRTPGRAPAPWSRLAVCLPSNPTLN</sequence>
<organism evidence="1 2">
    <name type="scientific">Amycolatopsis bartoniae</name>
    <dbReference type="NCBI Taxonomy" id="941986"/>
    <lineage>
        <taxon>Bacteria</taxon>
        <taxon>Bacillati</taxon>
        <taxon>Actinomycetota</taxon>
        <taxon>Actinomycetes</taxon>
        <taxon>Pseudonocardiales</taxon>
        <taxon>Pseudonocardiaceae</taxon>
        <taxon>Amycolatopsis</taxon>
    </lineage>
</organism>
<protein>
    <recommendedName>
        <fullName evidence="3">ATP-binding protein</fullName>
    </recommendedName>
</protein>
<evidence type="ECO:0008006" key="3">
    <source>
        <dbReference type="Google" id="ProtNLM"/>
    </source>
</evidence>
<reference evidence="1" key="2">
    <citation type="submission" date="2020-09" db="EMBL/GenBank/DDBJ databases">
        <authorList>
            <person name="Sun Q."/>
            <person name="Zhou Y."/>
        </authorList>
    </citation>
    <scope>NUCLEOTIDE SEQUENCE</scope>
    <source>
        <strain evidence="1">CGMCC 4.7679</strain>
    </source>
</reference>
<gene>
    <name evidence="1" type="ORF">GCM10017566_10740</name>
</gene>
<accession>A0A8H9M8A4</accession>
<dbReference type="AlphaFoldDB" id="A0A8H9M8A4"/>
<dbReference type="Proteomes" id="UP000658656">
    <property type="component" value="Unassembled WGS sequence"/>
</dbReference>
<evidence type="ECO:0000313" key="2">
    <source>
        <dbReference type="Proteomes" id="UP000658656"/>
    </source>
</evidence>
<evidence type="ECO:0000313" key="1">
    <source>
        <dbReference type="EMBL" id="GHF39299.1"/>
    </source>
</evidence>
<name>A0A8H9M8A4_9PSEU</name>
<dbReference type="EMBL" id="BNAV01000001">
    <property type="protein sequence ID" value="GHF39299.1"/>
    <property type="molecule type" value="Genomic_DNA"/>
</dbReference>
<keyword evidence="2" id="KW-1185">Reference proteome</keyword>
<proteinExistence type="predicted"/>
<reference evidence="1" key="1">
    <citation type="journal article" date="2014" name="Int. J. Syst. Evol. Microbiol.">
        <title>Complete genome sequence of Corynebacterium casei LMG S-19264T (=DSM 44701T), isolated from a smear-ripened cheese.</title>
        <authorList>
            <consortium name="US DOE Joint Genome Institute (JGI-PGF)"/>
            <person name="Walter F."/>
            <person name="Albersmeier A."/>
            <person name="Kalinowski J."/>
            <person name="Ruckert C."/>
        </authorList>
    </citation>
    <scope>NUCLEOTIDE SEQUENCE</scope>
    <source>
        <strain evidence="1">CGMCC 4.7679</strain>
    </source>
</reference>
<comment type="caution">
    <text evidence="1">The sequence shown here is derived from an EMBL/GenBank/DDBJ whole genome shotgun (WGS) entry which is preliminary data.</text>
</comment>